<dbReference type="Proteomes" id="UP000321578">
    <property type="component" value="Unassembled WGS sequence"/>
</dbReference>
<keyword evidence="1" id="KW-0808">Transferase</keyword>
<dbReference type="RefSeq" id="WP_147086236.1">
    <property type="nucleotide sequence ID" value="NZ_VORM01000006.1"/>
</dbReference>
<protein>
    <submittedName>
        <fullName evidence="1">Nucleotidyl transferase AbiEii/AbiGii toxin family protein</fullName>
    </submittedName>
</protein>
<dbReference type="Pfam" id="PF08843">
    <property type="entry name" value="AbiEii"/>
    <property type="match status" value="1"/>
</dbReference>
<dbReference type="GO" id="GO:0016740">
    <property type="term" value="F:transferase activity"/>
    <property type="evidence" value="ECO:0007669"/>
    <property type="project" value="UniProtKB-KW"/>
</dbReference>
<evidence type="ECO:0000313" key="1">
    <source>
        <dbReference type="EMBL" id="TXD89483.1"/>
    </source>
</evidence>
<keyword evidence="2" id="KW-1185">Reference proteome</keyword>
<proteinExistence type="predicted"/>
<dbReference type="InterPro" id="IPR014942">
    <property type="entry name" value="AbiEii"/>
</dbReference>
<accession>A0A5C6ZHR6</accession>
<dbReference type="EMBL" id="VORO01000007">
    <property type="protein sequence ID" value="TXD89483.1"/>
    <property type="molecule type" value="Genomic_DNA"/>
</dbReference>
<sequence>MIDNKSFKKEWLDSFRAKKEHKSINVTILEKMVHALSLLEHLKIAELDFVFKGVTSLVLLLKEGNRFSIDIDIISSVEREKLEEILEVVVANSHFKRHVLNERRSYKEGVPKAHYTFEFDSVYNPNVPGTILLDILFDSPHYPELIESAIEVSWLSVDGTTTTISTPSVNSICGDKLTAFAPETIGIPYYKQDQLFAMEICKQLFDLRKLFENITDIAIVKKSFSAFAKAELSYRSSDEDFNKRNITETEVLLDSINTCAINSKRERNSTAETKKKFEDLNRGIRSFGSAFLMTGHFRIEEAMAASARVAYLSAILLQPKVSEIEYYEGQDISELTIENEEWVYLNKLKRQPDKSIFYYWYKAVELLLI</sequence>
<reference evidence="1 2" key="1">
    <citation type="submission" date="2019-08" db="EMBL/GenBank/DDBJ databases">
        <title>Genomes of Subsaximicrobium wynnwilliamsii strains.</title>
        <authorList>
            <person name="Bowman J.P."/>
        </authorList>
    </citation>
    <scope>NUCLEOTIDE SEQUENCE [LARGE SCALE GENOMIC DNA]</scope>
    <source>
        <strain evidence="1 2">2-80-2</strain>
    </source>
</reference>
<gene>
    <name evidence="1" type="ORF">ESY86_08880</name>
</gene>
<comment type="caution">
    <text evidence="1">The sequence shown here is derived from an EMBL/GenBank/DDBJ whole genome shotgun (WGS) entry which is preliminary data.</text>
</comment>
<evidence type="ECO:0000313" key="2">
    <source>
        <dbReference type="Proteomes" id="UP000321578"/>
    </source>
</evidence>
<name>A0A5C6ZHR6_9FLAO</name>
<dbReference type="OrthoDB" id="42373at2"/>
<dbReference type="Gene3D" id="3.10.450.620">
    <property type="entry name" value="JHP933, nucleotidyltransferase-like core domain"/>
    <property type="match status" value="1"/>
</dbReference>
<dbReference type="AlphaFoldDB" id="A0A5C6ZHR6"/>
<organism evidence="1 2">
    <name type="scientific">Subsaximicrobium wynnwilliamsii</name>
    <dbReference type="NCBI Taxonomy" id="291179"/>
    <lineage>
        <taxon>Bacteria</taxon>
        <taxon>Pseudomonadati</taxon>
        <taxon>Bacteroidota</taxon>
        <taxon>Flavobacteriia</taxon>
        <taxon>Flavobacteriales</taxon>
        <taxon>Flavobacteriaceae</taxon>
        <taxon>Subsaximicrobium</taxon>
    </lineage>
</organism>